<feature type="transmembrane region" description="Helical" evidence="6">
    <location>
        <begin position="153"/>
        <end position="173"/>
    </location>
</feature>
<feature type="domain" description="EamA" evidence="7">
    <location>
        <begin position="150"/>
        <end position="286"/>
    </location>
</feature>
<dbReference type="RefSeq" id="WP_074932979.1">
    <property type="nucleotide sequence ID" value="NZ_FORI01000009.1"/>
</dbReference>
<dbReference type="PANTHER" id="PTHR42920:SF5">
    <property type="entry name" value="EAMA DOMAIN-CONTAINING PROTEIN"/>
    <property type="match status" value="1"/>
</dbReference>
<feature type="transmembrane region" description="Helical" evidence="6">
    <location>
        <begin position="240"/>
        <end position="263"/>
    </location>
</feature>
<dbReference type="EMBL" id="FORI01000009">
    <property type="protein sequence ID" value="SFI96972.1"/>
    <property type="molecule type" value="Genomic_DNA"/>
</dbReference>
<evidence type="ECO:0000313" key="9">
    <source>
        <dbReference type="Proteomes" id="UP000182737"/>
    </source>
</evidence>
<dbReference type="InterPro" id="IPR051258">
    <property type="entry name" value="Diverse_Substrate_Transporter"/>
</dbReference>
<feature type="transmembrane region" description="Helical" evidence="6">
    <location>
        <begin position="122"/>
        <end position="141"/>
    </location>
</feature>
<dbReference type="InterPro" id="IPR000620">
    <property type="entry name" value="EamA_dom"/>
</dbReference>
<comment type="subcellular location">
    <subcellularLocation>
        <location evidence="1">Cell membrane</location>
        <topology evidence="1">Multi-pass membrane protein</topology>
    </subcellularLocation>
</comment>
<feature type="transmembrane region" description="Helical" evidence="6">
    <location>
        <begin position="97"/>
        <end position="115"/>
    </location>
</feature>
<name>A0A1I3MJ67_9SPIR</name>
<gene>
    <name evidence="8" type="ORF">SAMN04487775_10970</name>
</gene>
<dbReference type="InterPro" id="IPR037185">
    <property type="entry name" value="EmrE-like"/>
</dbReference>
<dbReference type="AlphaFoldDB" id="A0A1I3MJ67"/>
<keyword evidence="3 6" id="KW-0812">Transmembrane</keyword>
<evidence type="ECO:0000256" key="6">
    <source>
        <dbReference type="SAM" id="Phobius"/>
    </source>
</evidence>
<dbReference type="Proteomes" id="UP000182737">
    <property type="component" value="Unassembled WGS sequence"/>
</dbReference>
<evidence type="ECO:0000256" key="5">
    <source>
        <dbReference type="ARBA" id="ARBA00023136"/>
    </source>
</evidence>
<organism evidence="8 9">
    <name type="scientific">Treponema bryantii</name>
    <dbReference type="NCBI Taxonomy" id="163"/>
    <lineage>
        <taxon>Bacteria</taxon>
        <taxon>Pseudomonadati</taxon>
        <taxon>Spirochaetota</taxon>
        <taxon>Spirochaetia</taxon>
        <taxon>Spirochaetales</taxon>
        <taxon>Treponemataceae</taxon>
        <taxon>Treponema</taxon>
    </lineage>
</organism>
<keyword evidence="5 6" id="KW-0472">Membrane</keyword>
<feature type="domain" description="EamA" evidence="7">
    <location>
        <begin position="13"/>
        <end position="138"/>
    </location>
</feature>
<evidence type="ECO:0000256" key="4">
    <source>
        <dbReference type="ARBA" id="ARBA00022989"/>
    </source>
</evidence>
<evidence type="ECO:0000256" key="3">
    <source>
        <dbReference type="ARBA" id="ARBA00022692"/>
    </source>
</evidence>
<dbReference type="OrthoDB" id="9804865at2"/>
<evidence type="ECO:0000256" key="1">
    <source>
        <dbReference type="ARBA" id="ARBA00004651"/>
    </source>
</evidence>
<evidence type="ECO:0000256" key="2">
    <source>
        <dbReference type="ARBA" id="ARBA00022475"/>
    </source>
</evidence>
<proteinExistence type="predicted"/>
<keyword evidence="4 6" id="KW-1133">Transmembrane helix</keyword>
<reference evidence="9" key="1">
    <citation type="submission" date="2016-10" db="EMBL/GenBank/DDBJ databases">
        <authorList>
            <person name="Varghese N."/>
            <person name="Submissions S."/>
        </authorList>
    </citation>
    <scope>NUCLEOTIDE SEQUENCE [LARGE SCALE GENOMIC DNA]</scope>
    <source>
        <strain evidence="9">XBD1002</strain>
    </source>
</reference>
<dbReference type="GO" id="GO:0005886">
    <property type="term" value="C:plasma membrane"/>
    <property type="evidence" value="ECO:0007669"/>
    <property type="project" value="UniProtKB-SubCell"/>
</dbReference>
<feature type="transmembrane region" description="Helical" evidence="6">
    <location>
        <begin position="213"/>
        <end position="233"/>
    </location>
</feature>
<keyword evidence="9" id="KW-1185">Reference proteome</keyword>
<sequence>MNKKFVSVIASAGLLLTAAIWGFAFVIVKDSLDYIGAVYMIAFRYSIAAIAMGLVFIKKWKLLDARYIRHALLTGVFLFIAYTTQTIGCDFTTAGKNAFLTTNYVILIPILLWIMYKDRPGWYVFVAALLSMTGIGFLALGAGDAVGLNRGDWLTLICSLFFAMHIVWTARYADQGDDTLFLTLLQFVVCAVLGWLSAPFFDGPVPVEGVQNPRVIVSMLYLGLLSTMLCFSLQNLGLKYVGSAISSVFLSFESVFGILFSTIVLHEAFTTRMFFGCLLIFSAVILAENGNKYSV</sequence>
<dbReference type="Pfam" id="PF00892">
    <property type="entry name" value="EamA"/>
    <property type="match status" value="2"/>
</dbReference>
<evidence type="ECO:0000313" key="8">
    <source>
        <dbReference type="EMBL" id="SFI96972.1"/>
    </source>
</evidence>
<feature type="transmembrane region" description="Helical" evidence="6">
    <location>
        <begin position="67"/>
        <end position="85"/>
    </location>
</feature>
<feature type="transmembrane region" description="Helical" evidence="6">
    <location>
        <begin position="180"/>
        <end position="201"/>
    </location>
</feature>
<keyword evidence="2" id="KW-1003">Cell membrane</keyword>
<evidence type="ECO:0000259" key="7">
    <source>
        <dbReference type="Pfam" id="PF00892"/>
    </source>
</evidence>
<feature type="transmembrane region" description="Helical" evidence="6">
    <location>
        <begin position="269"/>
        <end position="287"/>
    </location>
</feature>
<protein>
    <submittedName>
        <fullName evidence="8">Threonine/homoserine efflux transporter RhtA</fullName>
    </submittedName>
</protein>
<dbReference type="PANTHER" id="PTHR42920">
    <property type="entry name" value="OS03G0707200 PROTEIN-RELATED"/>
    <property type="match status" value="1"/>
</dbReference>
<accession>A0A1I3MJ67</accession>
<dbReference type="SUPFAM" id="SSF103481">
    <property type="entry name" value="Multidrug resistance efflux transporter EmrE"/>
    <property type="match status" value="2"/>
</dbReference>
<feature type="transmembrane region" description="Helical" evidence="6">
    <location>
        <begin position="34"/>
        <end position="55"/>
    </location>
</feature>